<dbReference type="STRING" id="1686286.GCA_900092335_02402"/>
<organism evidence="7 8">
    <name type="scientific">Corynebacterium phoceense</name>
    <dbReference type="NCBI Taxonomy" id="1686286"/>
    <lineage>
        <taxon>Bacteria</taxon>
        <taxon>Bacillati</taxon>
        <taxon>Actinomycetota</taxon>
        <taxon>Actinomycetes</taxon>
        <taxon>Mycobacteriales</taxon>
        <taxon>Corynebacteriaceae</taxon>
        <taxon>Corynebacterium</taxon>
    </lineage>
</organism>
<gene>
    <name evidence="7" type="ORF">EJK80_12720</name>
</gene>
<dbReference type="InterPro" id="IPR002491">
    <property type="entry name" value="ABC_transptr_periplasmic_BD"/>
</dbReference>
<dbReference type="PROSITE" id="PS50983">
    <property type="entry name" value="FE_B12_PBP"/>
    <property type="match status" value="1"/>
</dbReference>
<dbReference type="GO" id="GO:0030288">
    <property type="term" value="C:outer membrane-bounded periplasmic space"/>
    <property type="evidence" value="ECO:0007669"/>
    <property type="project" value="TreeGrafter"/>
</dbReference>
<keyword evidence="3" id="KW-0813">Transport</keyword>
<dbReference type="GO" id="GO:1901678">
    <property type="term" value="P:iron coordination entity transport"/>
    <property type="evidence" value="ECO:0007669"/>
    <property type="project" value="UniProtKB-ARBA"/>
</dbReference>
<protein>
    <submittedName>
        <fullName evidence="7">Iron ABC transporter substrate-binding protein</fullName>
    </submittedName>
</protein>
<evidence type="ECO:0000313" key="8">
    <source>
        <dbReference type="Proteomes" id="UP000318080"/>
    </source>
</evidence>
<dbReference type="Gene3D" id="3.40.50.1980">
    <property type="entry name" value="Nitrogenase molybdenum iron protein domain"/>
    <property type="match status" value="2"/>
</dbReference>
<comment type="subcellular location">
    <subcellularLocation>
        <location evidence="1">Cell envelope</location>
    </subcellularLocation>
</comment>
<evidence type="ECO:0000259" key="6">
    <source>
        <dbReference type="PROSITE" id="PS50983"/>
    </source>
</evidence>
<dbReference type="InterPro" id="IPR051313">
    <property type="entry name" value="Bact_iron-sidero_bind"/>
</dbReference>
<dbReference type="AlphaFoldDB" id="A0A540R3V9"/>
<feature type="chain" id="PRO_5038830651" evidence="5">
    <location>
        <begin position="21"/>
        <end position="334"/>
    </location>
</feature>
<keyword evidence="4 5" id="KW-0732">Signal</keyword>
<evidence type="ECO:0000313" key="7">
    <source>
        <dbReference type="EMBL" id="TQE42422.1"/>
    </source>
</evidence>
<dbReference type="RefSeq" id="WP_141629301.1">
    <property type="nucleotide sequence ID" value="NZ_VHIR01000032.1"/>
</dbReference>
<accession>A0A540R3V9</accession>
<dbReference type="SUPFAM" id="SSF53807">
    <property type="entry name" value="Helical backbone' metal receptor"/>
    <property type="match status" value="1"/>
</dbReference>
<comment type="similarity">
    <text evidence="2">Belongs to the bacterial solute-binding protein 8 family.</text>
</comment>
<dbReference type="Proteomes" id="UP000318080">
    <property type="component" value="Unassembled WGS sequence"/>
</dbReference>
<dbReference type="PANTHER" id="PTHR30532">
    <property type="entry name" value="IRON III DICITRATE-BINDING PERIPLASMIC PROTEIN"/>
    <property type="match status" value="1"/>
</dbReference>
<comment type="caution">
    <text evidence="7">The sequence shown here is derived from an EMBL/GenBank/DDBJ whole genome shotgun (WGS) entry which is preliminary data.</text>
</comment>
<evidence type="ECO:0000256" key="1">
    <source>
        <dbReference type="ARBA" id="ARBA00004196"/>
    </source>
</evidence>
<proteinExistence type="inferred from homology"/>
<keyword evidence="8" id="KW-1185">Reference proteome</keyword>
<evidence type="ECO:0000256" key="2">
    <source>
        <dbReference type="ARBA" id="ARBA00008814"/>
    </source>
</evidence>
<dbReference type="Pfam" id="PF01497">
    <property type="entry name" value="Peripla_BP_2"/>
    <property type="match status" value="1"/>
</dbReference>
<reference evidence="7 8" key="1">
    <citation type="submission" date="2019-06" db="EMBL/GenBank/DDBJ databases">
        <title>Draft genome of C. phoceense Strain 272.</title>
        <authorList>
            <person name="Pacheco L.G.C."/>
            <person name="Barberis C.M."/>
            <person name="Almuzara M.N."/>
            <person name="Traglia G.M."/>
            <person name="Santos C.S."/>
            <person name="Rocha D.J.P.G."/>
            <person name="Aguiar E.R.G.R."/>
            <person name="Vay C.A."/>
        </authorList>
    </citation>
    <scope>NUCLEOTIDE SEQUENCE [LARGE SCALE GENOMIC DNA]</scope>
    <source>
        <strain evidence="7 8">272</strain>
    </source>
</reference>
<feature type="domain" description="Fe/B12 periplasmic-binding" evidence="6">
    <location>
        <begin position="61"/>
        <end position="334"/>
    </location>
</feature>
<dbReference type="EMBL" id="VHIR01000032">
    <property type="protein sequence ID" value="TQE42422.1"/>
    <property type="molecule type" value="Genomic_DNA"/>
</dbReference>
<evidence type="ECO:0000256" key="3">
    <source>
        <dbReference type="ARBA" id="ARBA00022448"/>
    </source>
</evidence>
<name>A0A540R3V9_9CORY</name>
<sequence>MTIRRTLVASVATVTAAALLASCSSTESSQSTETSAAAADATTLTIEDNTGSHELTLPYDRVAVTDNRSFEILADWGVDIVAAPLKLVPKTLSDKINADTVEADLGSHKEPDLEALVAADPQIVINGQRFEQYQEDLQELVGDEVPVLDFEPRDGKDLPAELIRQTEALGQIFGHEEDAAKLVDDFNKALERAKKAYDPSKKIMAVNTSGGEIGYIAPHEGRFFGPYFDMLGLTPSLEVENGSNNHEGDDISVEAIAESNPDWIFIMDRDGAIGAKDGQLHGEALIKDNAALQNVAAVKDGHIITAPEDTYTNENIITYTEVLNQIADAFESAK</sequence>
<evidence type="ECO:0000256" key="4">
    <source>
        <dbReference type="ARBA" id="ARBA00022729"/>
    </source>
</evidence>
<evidence type="ECO:0000256" key="5">
    <source>
        <dbReference type="SAM" id="SignalP"/>
    </source>
</evidence>
<dbReference type="PROSITE" id="PS51257">
    <property type="entry name" value="PROKAR_LIPOPROTEIN"/>
    <property type="match status" value="1"/>
</dbReference>
<dbReference type="PANTHER" id="PTHR30532:SF28">
    <property type="entry name" value="PETROBACTIN-BINDING PROTEIN YCLQ"/>
    <property type="match status" value="1"/>
</dbReference>
<feature type="signal peptide" evidence="5">
    <location>
        <begin position="1"/>
        <end position="20"/>
    </location>
</feature>